<dbReference type="GO" id="GO:0015562">
    <property type="term" value="F:efflux transmembrane transporter activity"/>
    <property type="evidence" value="ECO:0007669"/>
    <property type="project" value="TreeGrafter"/>
</dbReference>
<dbReference type="HOGENOM" id="CLU_674211_0_0_0"/>
<evidence type="ECO:0000313" key="3">
    <source>
        <dbReference type="EMBL" id="AGA25418.1"/>
    </source>
</evidence>
<keyword evidence="4" id="KW-1185">Reference proteome</keyword>
<organism evidence="3 4">
    <name type="scientific">Singulisphaera acidiphila (strain ATCC BAA-1392 / DSM 18658 / VKM B-2454 / MOB10)</name>
    <dbReference type="NCBI Taxonomy" id="886293"/>
    <lineage>
        <taxon>Bacteria</taxon>
        <taxon>Pseudomonadati</taxon>
        <taxon>Planctomycetota</taxon>
        <taxon>Planctomycetia</taxon>
        <taxon>Isosphaerales</taxon>
        <taxon>Isosphaeraceae</taxon>
        <taxon>Singulisphaera</taxon>
    </lineage>
</organism>
<accession>L0D9C6</accession>
<dbReference type="GO" id="GO:1990281">
    <property type="term" value="C:efflux pump complex"/>
    <property type="evidence" value="ECO:0007669"/>
    <property type="project" value="TreeGrafter"/>
</dbReference>
<protein>
    <recommendedName>
        <fullName evidence="5">RND family efflux transporter, MFP subunit</fullName>
    </recommendedName>
</protein>
<evidence type="ECO:0000313" key="4">
    <source>
        <dbReference type="Proteomes" id="UP000010798"/>
    </source>
</evidence>
<gene>
    <name evidence="3" type="ordered locus">Sinac_1019</name>
</gene>
<sequence length="408" mass="42480">MMVRGWSTALLGLALVASTMTTRTTRAQQTPDSAKVESIPLELKSPDRYQIPSVLEPIRRVTITAPSDSILRSLELPVGSSVRDRQEIAQLDRAEALARVKIAEANVKEMQATLALLKEAPNAAVAQAQLEAAQARAELATLDLDRCTLRAPFAGRLIDVAVSPGQFLPKGAKVAELVDDTSLRVLIPLDRSVATVGSNVKINVEGQVVTGKVQASLPLPESHAPLRELTTAFTAAWVIIPNEKGELEPGQRALSPSLPTSTLATIPARALHQPAKGATGSGPHVQVIRNEYVANIPVRILGNPGPERVQVSGLFRPTDALIVSSSVPLIAGTLIRFSGGGGAANGGVEPTNPDPAEGGEVAGITPPRSGSRGSAGTTTKSRTSSSAAPRVPPANVPATPKATAPPPF</sequence>
<proteinExistence type="predicted"/>
<dbReference type="Gene3D" id="2.40.50.100">
    <property type="match status" value="1"/>
</dbReference>
<dbReference type="Gene3D" id="2.40.30.170">
    <property type="match status" value="1"/>
</dbReference>
<dbReference type="SUPFAM" id="SSF111369">
    <property type="entry name" value="HlyD-like secretion proteins"/>
    <property type="match status" value="1"/>
</dbReference>
<evidence type="ECO:0000256" key="1">
    <source>
        <dbReference type="SAM" id="Coils"/>
    </source>
</evidence>
<keyword evidence="1" id="KW-0175">Coiled coil</keyword>
<dbReference type="EMBL" id="CP003364">
    <property type="protein sequence ID" value="AGA25418.1"/>
    <property type="molecule type" value="Genomic_DNA"/>
</dbReference>
<dbReference type="AlphaFoldDB" id="L0D9C6"/>
<evidence type="ECO:0008006" key="5">
    <source>
        <dbReference type="Google" id="ProtNLM"/>
    </source>
</evidence>
<feature type="compositionally biased region" description="Low complexity" evidence="2">
    <location>
        <begin position="365"/>
        <end position="389"/>
    </location>
</feature>
<evidence type="ECO:0000256" key="2">
    <source>
        <dbReference type="SAM" id="MobiDB-lite"/>
    </source>
</evidence>
<dbReference type="Gene3D" id="1.10.287.470">
    <property type="entry name" value="Helix hairpin bin"/>
    <property type="match status" value="1"/>
</dbReference>
<dbReference type="STRING" id="886293.Sinac_1019"/>
<feature type="region of interest" description="Disordered" evidence="2">
    <location>
        <begin position="345"/>
        <end position="408"/>
    </location>
</feature>
<feature type="coiled-coil region" evidence="1">
    <location>
        <begin position="93"/>
        <end position="145"/>
    </location>
</feature>
<dbReference type="KEGG" id="saci:Sinac_1019"/>
<dbReference type="Proteomes" id="UP000010798">
    <property type="component" value="Chromosome"/>
</dbReference>
<dbReference type="PANTHER" id="PTHR30469">
    <property type="entry name" value="MULTIDRUG RESISTANCE PROTEIN MDTA"/>
    <property type="match status" value="1"/>
</dbReference>
<dbReference type="OrthoDB" id="266524at2"/>
<dbReference type="eggNOG" id="COG0845">
    <property type="taxonomic scope" value="Bacteria"/>
</dbReference>
<name>L0D9C6_SINAD</name>
<reference evidence="3 4" key="1">
    <citation type="submission" date="2012-02" db="EMBL/GenBank/DDBJ databases">
        <title>Complete sequence of chromosome of Singulisphaera acidiphila DSM 18658.</title>
        <authorList>
            <consortium name="US DOE Joint Genome Institute (JGI-PGF)"/>
            <person name="Lucas S."/>
            <person name="Copeland A."/>
            <person name="Lapidus A."/>
            <person name="Glavina del Rio T."/>
            <person name="Dalin E."/>
            <person name="Tice H."/>
            <person name="Bruce D."/>
            <person name="Goodwin L."/>
            <person name="Pitluck S."/>
            <person name="Peters L."/>
            <person name="Ovchinnikova G."/>
            <person name="Chertkov O."/>
            <person name="Kyrpides N."/>
            <person name="Mavromatis K."/>
            <person name="Ivanova N."/>
            <person name="Brettin T."/>
            <person name="Detter J.C."/>
            <person name="Han C."/>
            <person name="Larimer F."/>
            <person name="Land M."/>
            <person name="Hauser L."/>
            <person name="Markowitz V."/>
            <person name="Cheng J.-F."/>
            <person name="Hugenholtz P."/>
            <person name="Woyke T."/>
            <person name="Wu D."/>
            <person name="Tindall B."/>
            <person name="Pomrenke H."/>
            <person name="Brambilla E."/>
            <person name="Klenk H.-P."/>
            <person name="Eisen J.A."/>
        </authorList>
    </citation>
    <scope>NUCLEOTIDE SEQUENCE [LARGE SCALE GENOMIC DNA]</scope>
    <source>
        <strain evidence="4">ATCC BAA-1392 / DSM 18658 / VKM B-2454 / MOB10</strain>
    </source>
</reference>